<evidence type="ECO:0000256" key="1">
    <source>
        <dbReference type="ARBA" id="ARBA00006336"/>
    </source>
</evidence>
<dbReference type="InterPro" id="IPR000868">
    <property type="entry name" value="Isochorismatase-like_dom"/>
</dbReference>
<dbReference type="InterPro" id="IPR050993">
    <property type="entry name" value="Isochorismatase_domain"/>
</dbReference>
<evidence type="ECO:0000313" key="3">
    <source>
        <dbReference type="EMBL" id="CAK0763163.1"/>
    </source>
</evidence>
<dbReference type="EMBL" id="CAUYUE010000004">
    <property type="protein sequence ID" value="CAK0763163.1"/>
    <property type="molecule type" value="Genomic_DNA"/>
</dbReference>
<dbReference type="PANTHER" id="PTHR14119:SF3">
    <property type="entry name" value="ISOCHORISMATASE DOMAIN-CONTAINING PROTEIN 2"/>
    <property type="match status" value="1"/>
</dbReference>
<protein>
    <recommendedName>
        <fullName evidence="2">Isochorismatase-like domain-containing protein</fullName>
    </recommendedName>
</protein>
<keyword evidence="4" id="KW-1185">Reference proteome</keyword>
<accession>A0AAV1I149</accession>
<dbReference type="Proteomes" id="UP001314263">
    <property type="component" value="Unassembled WGS sequence"/>
</dbReference>
<comment type="similarity">
    <text evidence="1">Belongs to the isochorismatase family.</text>
</comment>
<dbReference type="InterPro" id="IPR036380">
    <property type="entry name" value="Isochorismatase-like_sf"/>
</dbReference>
<dbReference type="SUPFAM" id="SSF52499">
    <property type="entry name" value="Isochorismatase-like hydrolases"/>
    <property type="match status" value="1"/>
</dbReference>
<name>A0AAV1I149_9CHLO</name>
<dbReference type="PANTHER" id="PTHR14119">
    <property type="entry name" value="HYDROLASE"/>
    <property type="match status" value="1"/>
</dbReference>
<sequence>MSRSVGKLNPKTAALFVCDIQDVFRQKNLILGYDAVIDCARRLVRGAAAFDIPVMVTEQYPSRLGSTVEEIKECLPASSVPVAKTEFTMFVPEIQQQLQKHPEVQSIILCGIEGHICVLQTALDLLERKYEVHVVTDGVSSSKWHDRTVGIQRIAQCGGFLATAEMVLFQLAGDSKHAAFKQVTALVKESRPKPLPIVSML</sequence>
<proteinExistence type="inferred from homology"/>
<comment type="caution">
    <text evidence="3">The sequence shown here is derived from an EMBL/GenBank/DDBJ whole genome shotgun (WGS) entry which is preliminary data.</text>
</comment>
<dbReference type="Gene3D" id="3.40.50.850">
    <property type="entry name" value="Isochorismatase-like"/>
    <property type="match status" value="1"/>
</dbReference>
<feature type="domain" description="Isochorismatase-like" evidence="2">
    <location>
        <begin position="13"/>
        <end position="165"/>
    </location>
</feature>
<evidence type="ECO:0000313" key="4">
    <source>
        <dbReference type="Proteomes" id="UP001314263"/>
    </source>
</evidence>
<organism evidence="3 4">
    <name type="scientific">Coccomyxa viridis</name>
    <dbReference type="NCBI Taxonomy" id="1274662"/>
    <lineage>
        <taxon>Eukaryota</taxon>
        <taxon>Viridiplantae</taxon>
        <taxon>Chlorophyta</taxon>
        <taxon>core chlorophytes</taxon>
        <taxon>Trebouxiophyceae</taxon>
        <taxon>Trebouxiophyceae incertae sedis</taxon>
        <taxon>Coccomyxaceae</taxon>
        <taxon>Coccomyxa</taxon>
    </lineage>
</organism>
<gene>
    <name evidence="3" type="ORF">CVIRNUC_003030</name>
</gene>
<dbReference type="AlphaFoldDB" id="A0AAV1I149"/>
<reference evidence="3 4" key="1">
    <citation type="submission" date="2023-10" db="EMBL/GenBank/DDBJ databases">
        <authorList>
            <person name="Maclean D."/>
            <person name="Macfadyen A."/>
        </authorList>
    </citation>
    <scope>NUCLEOTIDE SEQUENCE [LARGE SCALE GENOMIC DNA]</scope>
</reference>
<dbReference type="Pfam" id="PF00857">
    <property type="entry name" value="Isochorismatase"/>
    <property type="match status" value="1"/>
</dbReference>
<evidence type="ECO:0000259" key="2">
    <source>
        <dbReference type="Pfam" id="PF00857"/>
    </source>
</evidence>